<reference evidence="1 2" key="1">
    <citation type="submission" date="2021-06" db="EMBL/GenBank/DDBJ databases">
        <authorList>
            <person name="Palmer J.M."/>
        </authorList>
    </citation>
    <scope>NUCLEOTIDE SEQUENCE [LARGE SCALE GENOMIC DNA]</scope>
    <source>
        <strain evidence="2">if_2019</strain>
        <tissue evidence="1">Muscle</tissue>
    </source>
</reference>
<proteinExistence type="predicted"/>
<organism evidence="1 2">
    <name type="scientific">Ilyodon furcidens</name>
    <name type="common">goldbreast splitfin</name>
    <dbReference type="NCBI Taxonomy" id="33524"/>
    <lineage>
        <taxon>Eukaryota</taxon>
        <taxon>Metazoa</taxon>
        <taxon>Chordata</taxon>
        <taxon>Craniata</taxon>
        <taxon>Vertebrata</taxon>
        <taxon>Euteleostomi</taxon>
        <taxon>Actinopterygii</taxon>
        <taxon>Neopterygii</taxon>
        <taxon>Teleostei</taxon>
        <taxon>Neoteleostei</taxon>
        <taxon>Acanthomorphata</taxon>
        <taxon>Ovalentaria</taxon>
        <taxon>Atherinomorphae</taxon>
        <taxon>Cyprinodontiformes</taxon>
        <taxon>Goodeidae</taxon>
        <taxon>Ilyodon</taxon>
    </lineage>
</organism>
<keyword evidence="2" id="KW-1185">Reference proteome</keyword>
<evidence type="ECO:0000313" key="2">
    <source>
        <dbReference type="Proteomes" id="UP001482620"/>
    </source>
</evidence>
<name>A0ABV0V2T1_9TELE</name>
<gene>
    <name evidence="1" type="ORF">ILYODFUR_013715</name>
</gene>
<accession>A0ABV0V2T1</accession>
<evidence type="ECO:0000313" key="1">
    <source>
        <dbReference type="EMBL" id="MEQ2251689.1"/>
    </source>
</evidence>
<sequence>MFSLEPTIINESPQVIIGSYNSSEEHLITPKYALGSSSVVIKVQTSQTVQGEPVKCFGSNSDTTMVQCRKSLFLELLSNRAETMVRNGGSFTPNLWNTLYHARFLFLEQVKPV</sequence>
<dbReference type="EMBL" id="JAHRIQ010093810">
    <property type="protein sequence ID" value="MEQ2251689.1"/>
    <property type="molecule type" value="Genomic_DNA"/>
</dbReference>
<protein>
    <submittedName>
        <fullName evidence="1">Uncharacterized protein</fullName>
    </submittedName>
</protein>
<dbReference type="Proteomes" id="UP001482620">
    <property type="component" value="Unassembled WGS sequence"/>
</dbReference>
<comment type="caution">
    <text evidence="1">The sequence shown here is derived from an EMBL/GenBank/DDBJ whole genome shotgun (WGS) entry which is preliminary data.</text>
</comment>